<evidence type="ECO:0000313" key="2">
    <source>
        <dbReference type="EMBL" id="GKX31375.1"/>
    </source>
</evidence>
<organism evidence="2 3">
    <name type="scientific">Vallitalea longa</name>
    <dbReference type="NCBI Taxonomy" id="2936439"/>
    <lineage>
        <taxon>Bacteria</taxon>
        <taxon>Bacillati</taxon>
        <taxon>Bacillota</taxon>
        <taxon>Clostridia</taxon>
        <taxon>Lachnospirales</taxon>
        <taxon>Vallitaleaceae</taxon>
        <taxon>Vallitalea</taxon>
    </lineage>
</organism>
<gene>
    <name evidence="2" type="ORF">SH1V18_38550</name>
</gene>
<comment type="caution">
    <text evidence="2">The sequence shown here is derived from an EMBL/GenBank/DDBJ whole genome shotgun (WGS) entry which is preliminary data.</text>
</comment>
<dbReference type="AlphaFoldDB" id="A0A9W5YCA5"/>
<evidence type="ECO:0008006" key="4">
    <source>
        <dbReference type="Google" id="ProtNLM"/>
    </source>
</evidence>
<keyword evidence="1" id="KW-0812">Transmembrane</keyword>
<keyword evidence="3" id="KW-1185">Reference proteome</keyword>
<evidence type="ECO:0000313" key="3">
    <source>
        <dbReference type="Proteomes" id="UP001144256"/>
    </source>
</evidence>
<dbReference type="EMBL" id="BRLB01000016">
    <property type="protein sequence ID" value="GKX31375.1"/>
    <property type="molecule type" value="Genomic_DNA"/>
</dbReference>
<evidence type="ECO:0000256" key="1">
    <source>
        <dbReference type="SAM" id="Phobius"/>
    </source>
</evidence>
<proteinExistence type="predicted"/>
<name>A0A9W5YCA5_9FIRM</name>
<feature type="transmembrane region" description="Helical" evidence="1">
    <location>
        <begin position="6"/>
        <end position="23"/>
    </location>
</feature>
<feature type="transmembrane region" description="Helical" evidence="1">
    <location>
        <begin position="261"/>
        <end position="282"/>
    </location>
</feature>
<dbReference type="Proteomes" id="UP001144256">
    <property type="component" value="Unassembled WGS sequence"/>
</dbReference>
<protein>
    <recommendedName>
        <fullName evidence="4">Secretion protein F</fullName>
    </recommendedName>
</protein>
<dbReference type="RefSeq" id="WP_281818370.1">
    <property type="nucleotide sequence ID" value="NZ_BRLB01000016.1"/>
</dbReference>
<keyword evidence="1" id="KW-0472">Membrane</keyword>
<accession>A0A9W5YCA5</accession>
<feature type="transmembrane region" description="Helical" evidence="1">
    <location>
        <begin position="99"/>
        <end position="127"/>
    </location>
</feature>
<keyword evidence="1" id="KW-1133">Transmembrane helix</keyword>
<sequence>MILLLVFTMLVSLGLYFILIDIIKVPKNKTAKVILTINKRDKRKSKNLELFILEMSQKLSKIIKLNSYKKSKLTSTLKSAGINLTPETYIAKAIVKEGLILLSIIPALFIFPILVPVIIFTSVTMYFKEVSNADKALKEKRQEIENELPRFAGVLAQELKATRDVLSILECYKKNAGYSFKKQLEITIADMKSGNEETALTRLETRLGSSALSDIVRGLIGVLRGDNGVVYFSMLSHDLKALELQKLKTIAVKRPSKLRKYSFMMLGCFILMYLVVMVIEIYKTLGTMF</sequence>
<reference evidence="2" key="1">
    <citation type="submission" date="2022-06" db="EMBL/GenBank/DDBJ databases">
        <title>Vallitalea longa sp. nov., an anaerobic bacterium isolated from marine sediment.</title>
        <authorList>
            <person name="Hirano S."/>
            <person name="Terahara T."/>
            <person name="Mori K."/>
            <person name="Hamada M."/>
            <person name="Matsumoto R."/>
            <person name="Kobayashi T."/>
        </authorList>
    </citation>
    <scope>NUCLEOTIDE SEQUENCE</scope>
    <source>
        <strain evidence="2">SH18-1</strain>
    </source>
</reference>